<dbReference type="Gene3D" id="1.10.1610.10">
    <property type="match status" value="1"/>
</dbReference>
<dbReference type="EC" id="2.4.2.21" evidence="3 10"/>
<comment type="catalytic activity">
    <reaction evidence="9 10">
        <text>5,6-dimethylbenzimidazole + nicotinate beta-D-ribonucleotide = alpha-ribazole 5'-phosphate + nicotinate + H(+)</text>
        <dbReference type="Rhea" id="RHEA:11196"/>
        <dbReference type="ChEBI" id="CHEBI:15378"/>
        <dbReference type="ChEBI" id="CHEBI:15890"/>
        <dbReference type="ChEBI" id="CHEBI:32544"/>
        <dbReference type="ChEBI" id="CHEBI:57502"/>
        <dbReference type="ChEBI" id="CHEBI:57918"/>
        <dbReference type="EC" id="2.4.2.21"/>
    </reaction>
</comment>
<dbReference type="UniPathway" id="UPA00061">
    <property type="reaction ID" value="UER00516"/>
</dbReference>
<evidence type="ECO:0000256" key="2">
    <source>
        <dbReference type="ARBA" id="ARBA00007110"/>
    </source>
</evidence>
<evidence type="ECO:0000256" key="1">
    <source>
        <dbReference type="ARBA" id="ARBA00005049"/>
    </source>
</evidence>
<gene>
    <name evidence="10 12" type="primary">cobT</name>
    <name evidence="12" type="ORF">DEM25_003455</name>
</gene>
<dbReference type="PANTHER" id="PTHR43463:SF1">
    <property type="entry name" value="NICOTINATE-NUCLEOTIDE--DIMETHYLBENZIMIDAZOLE PHOSPHORIBOSYLTRANSFERASE"/>
    <property type="match status" value="1"/>
</dbReference>
<dbReference type="OrthoDB" id="9781491at2"/>
<dbReference type="Gene3D" id="3.40.50.10210">
    <property type="match status" value="1"/>
</dbReference>
<evidence type="ECO:0000256" key="8">
    <source>
        <dbReference type="ARBA" id="ARBA00030686"/>
    </source>
</evidence>
<dbReference type="NCBIfam" id="TIGR03160">
    <property type="entry name" value="cobT_DBIPRT"/>
    <property type="match status" value="1"/>
</dbReference>
<dbReference type="PANTHER" id="PTHR43463">
    <property type="entry name" value="NICOTINATE-NUCLEOTIDE--DIMETHYLBENZIMIDAZOLE PHOSPHORIBOSYLTRANSFERASE"/>
    <property type="match status" value="1"/>
</dbReference>
<evidence type="ECO:0000256" key="5">
    <source>
        <dbReference type="ARBA" id="ARBA00022573"/>
    </source>
</evidence>
<dbReference type="GO" id="GO:0008939">
    <property type="term" value="F:nicotinate-nucleotide-dimethylbenzimidazole phosphoribosyltransferase activity"/>
    <property type="evidence" value="ECO:0007669"/>
    <property type="project" value="UniProtKB-UniRule"/>
</dbReference>
<name>A0A3A8AG40_9HYPH</name>
<dbReference type="GO" id="GO:0009236">
    <property type="term" value="P:cobalamin biosynthetic process"/>
    <property type="evidence" value="ECO:0007669"/>
    <property type="project" value="UniProtKB-UniRule"/>
</dbReference>
<dbReference type="EMBL" id="QFWV02000002">
    <property type="protein sequence ID" value="RKF08348.1"/>
    <property type="molecule type" value="Genomic_DNA"/>
</dbReference>
<proteinExistence type="inferred from homology"/>
<evidence type="ECO:0000313" key="12">
    <source>
        <dbReference type="EMBL" id="RKF08348.1"/>
    </source>
</evidence>
<reference evidence="12 13" key="1">
    <citation type="journal article" date="2018" name="Int. J. Syst. Bacteriol.">
        <title>Oceaniradius stylonemae gen. nov., sp. nov., isolated from a red alga, Stylonema cornu-cervi.</title>
        <authorList>
            <person name="Jeong S."/>
        </authorList>
    </citation>
    <scope>NUCLEOTIDE SEQUENCE [LARGE SCALE GENOMIC DNA]</scope>
    <source>
        <strain evidence="12 13">StC1</strain>
    </source>
</reference>
<dbReference type="AlphaFoldDB" id="A0A3A8AG40"/>
<organism evidence="12 13">
    <name type="scientific">Oceaniradius stylonematis</name>
    <dbReference type="NCBI Taxonomy" id="2184161"/>
    <lineage>
        <taxon>Bacteria</taxon>
        <taxon>Pseudomonadati</taxon>
        <taxon>Pseudomonadota</taxon>
        <taxon>Alphaproteobacteria</taxon>
        <taxon>Hyphomicrobiales</taxon>
        <taxon>Ahrensiaceae</taxon>
        <taxon>Oceaniradius</taxon>
    </lineage>
</organism>
<keyword evidence="13" id="KW-1185">Reference proteome</keyword>
<comment type="caution">
    <text evidence="12">The sequence shown here is derived from an EMBL/GenBank/DDBJ whole genome shotgun (WGS) entry which is preliminary data.</text>
</comment>
<evidence type="ECO:0000256" key="10">
    <source>
        <dbReference type="HAMAP-Rule" id="MF_00230"/>
    </source>
</evidence>
<keyword evidence="7 10" id="KW-0808">Transferase</keyword>
<feature type="compositionally biased region" description="Basic and acidic residues" evidence="11">
    <location>
        <begin position="21"/>
        <end position="31"/>
    </location>
</feature>
<dbReference type="CDD" id="cd02439">
    <property type="entry name" value="DMB-PRT_CobT"/>
    <property type="match status" value="1"/>
</dbReference>
<keyword evidence="6 10" id="KW-0328">Glycosyltransferase</keyword>
<comment type="pathway">
    <text evidence="1 10">Nucleoside biosynthesis; alpha-ribazole biosynthesis; alpha-ribazole from 5,6-dimethylbenzimidazole: step 1/2.</text>
</comment>
<sequence>MLAALHRGARQAKCAPNTGRRRGDPSRRRNELTTGLPFDDFRALLNSLPGPDEQAASAARAREATLTKPAGSLGRLEEIAEWLAAWTGRSPAVTRPLVAVFAGNHGVTAQGVSPFPASVTAQMVENFAAGGAAINQICIAYDLGLKVFDLALDMPTADITQEAAMDERTCAATMAFGMEAIAGGTDLLCIGEMGIGNTTVAAAIFHALYGGEATDWVGPGTGADEAGIARKAEAVARAVALHKAHLSDPLEVLRRLGGREIAAMAGAILAARVERIPVIIDGFVATSAAAVLHAADPAALDHCLMGHVSAEPGHRAAVGRLGKTPLLDLGMRLGEGTGAALAAGIVKAAAQCHSGMATFEQAGVSGKEA</sequence>
<dbReference type="NCBIfam" id="NF000996">
    <property type="entry name" value="PRK00105.1"/>
    <property type="match status" value="1"/>
</dbReference>
<dbReference type="InterPro" id="IPR017846">
    <property type="entry name" value="Nict_dMeBzImd_PRibTrfase_bact"/>
</dbReference>
<evidence type="ECO:0000256" key="9">
    <source>
        <dbReference type="ARBA" id="ARBA00047340"/>
    </source>
</evidence>
<dbReference type="InterPro" id="IPR023195">
    <property type="entry name" value="Nict_dMeBzImd_PRibTrfase_N"/>
</dbReference>
<comment type="similarity">
    <text evidence="2 10">Belongs to the CobT family.</text>
</comment>
<feature type="active site" description="Proton acceptor" evidence="10">
    <location>
        <position position="335"/>
    </location>
</feature>
<dbReference type="SUPFAM" id="SSF52733">
    <property type="entry name" value="Nicotinate mononucleotide:5,6-dimethylbenzimidazole phosphoribosyltransferase (CobT)"/>
    <property type="match status" value="1"/>
</dbReference>
<dbReference type="Proteomes" id="UP000246132">
    <property type="component" value="Unassembled WGS sequence"/>
</dbReference>
<evidence type="ECO:0000256" key="4">
    <source>
        <dbReference type="ARBA" id="ARBA00015486"/>
    </source>
</evidence>
<accession>A0A3A8AG40</accession>
<dbReference type="HAMAP" id="MF_00230">
    <property type="entry name" value="CobT"/>
    <property type="match status" value="1"/>
</dbReference>
<evidence type="ECO:0000256" key="7">
    <source>
        <dbReference type="ARBA" id="ARBA00022679"/>
    </source>
</evidence>
<dbReference type="Pfam" id="PF02277">
    <property type="entry name" value="DBI_PRT"/>
    <property type="match status" value="1"/>
</dbReference>
<evidence type="ECO:0000256" key="6">
    <source>
        <dbReference type="ARBA" id="ARBA00022676"/>
    </source>
</evidence>
<evidence type="ECO:0000256" key="3">
    <source>
        <dbReference type="ARBA" id="ARBA00011991"/>
    </source>
</evidence>
<protein>
    <recommendedName>
        <fullName evidence="4 10">Nicotinate-nucleotide--dimethylbenzimidazole phosphoribosyltransferase</fullName>
        <shortName evidence="10">NN:DBI PRT</shortName>
        <ecNumber evidence="3 10">2.4.2.21</ecNumber>
    </recommendedName>
    <alternativeName>
        <fullName evidence="8 10">N(1)-alpha-phosphoribosyltransferase</fullName>
    </alternativeName>
</protein>
<feature type="region of interest" description="Disordered" evidence="11">
    <location>
        <begin position="1"/>
        <end position="33"/>
    </location>
</feature>
<dbReference type="InterPro" id="IPR036087">
    <property type="entry name" value="Nict_dMeBzImd_PRibTrfase_sf"/>
</dbReference>
<evidence type="ECO:0000313" key="13">
    <source>
        <dbReference type="Proteomes" id="UP000246132"/>
    </source>
</evidence>
<comment type="function">
    <text evidence="10">Catalyzes the synthesis of alpha-ribazole-5'-phosphate from nicotinate mononucleotide (NAMN) and 5,6-dimethylbenzimidazole (DMB).</text>
</comment>
<evidence type="ECO:0000256" key="11">
    <source>
        <dbReference type="SAM" id="MobiDB-lite"/>
    </source>
</evidence>
<keyword evidence="5 10" id="KW-0169">Cobalamin biosynthesis</keyword>
<dbReference type="InterPro" id="IPR003200">
    <property type="entry name" value="Nict_dMeBzImd_PRibTrfase"/>
</dbReference>